<dbReference type="PANTHER" id="PTHR38826:SF5">
    <property type="entry name" value="RIBONUCLEASE VAPC13"/>
    <property type="match status" value="1"/>
</dbReference>
<feature type="domain" description="PIN" evidence="1">
    <location>
        <begin position="1"/>
        <end position="124"/>
    </location>
</feature>
<dbReference type="PANTHER" id="PTHR38826">
    <property type="entry name" value="RIBONUCLEASE VAPC13"/>
    <property type="match status" value="1"/>
</dbReference>
<protein>
    <recommendedName>
        <fullName evidence="1">PIN domain-containing protein</fullName>
    </recommendedName>
</protein>
<evidence type="ECO:0000259" key="1">
    <source>
        <dbReference type="SMART" id="SM00670"/>
    </source>
</evidence>
<accession>A6DSW8</accession>
<dbReference type="SMART" id="SM00670">
    <property type="entry name" value="PINc"/>
    <property type="match status" value="1"/>
</dbReference>
<name>A6DSW8_9BACT</name>
<proteinExistence type="predicted"/>
<dbReference type="EMBL" id="ABCK01000033">
    <property type="protein sequence ID" value="EDM25258.1"/>
    <property type="molecule type" value="Genomic_DNA"/>
</dbReference>
<dbReference type="InterPro" id="IPR002716">
    <property type="entry name" value="PIN_dom"/>
</dbReference>
<dbReference type="eggNOG" id="COG5611">
    <property type="taxonomic scope" value="Bacteria"/>
</dbReference>
<dbReference type="Pfam" id="PF01850">
    <property type="entry name" value="PIN"/>
    <property type="match status" value="1"/>
</dbReference>
<dbReference type="InterPro" id="IPR052106">
    <property type="entry name" value="PINc/VapC_TA"/>
</dbReference>
<dbReference type="SUPFAM" id="SSF88723">
    <property type="entry name" value="PIN domain-like"/>
    <property type="match status" value="1"/>
</dbReference>
<comment type="caution">
    <text evidence="2">The sequence shown here is derived from an EMBL/GenBank/DDBJ whole genome shotgun (WGS) entry which is preliminary data.</text>
</comment>
<dbReference type="RefSeq" id="WP_007280927.1">
    <property type="nucleotide sequence ID" value="NZ_ABCK01000033.1"/>
</dbReference>
<dbReference type="CDD" id="cd18683">
    <property type="entry name" value="PIN_VapC-like"/>
    <property type="match status" value="1"/>
</dbReference>
<dbReference type="Proteomes" id="UP000004947">
    <property type="component" value="Unassembled WGS sequence"/>
</dbReference>
<dbReference type="InterPro" id="IPR029060">
    <property type="entry name" value="PIN-like_dom_sf"/>
</dbReference>
<keyword evidence="3" id="KW-1185">Reference proteome</keyword>
<evidence type="ECO:0000313" key="2">
    <source>
        <dbReference type="EMBL" id="EDM25258.1"/>
    </source>
</evidence>
<organism evidence="2 3">
    <name type="scientific">Lentisphaera araneosa HTCC2155</name>
    <dbReference type="NCBI Taxonomy" id="313628"/>
    <lineage>
        <taxon>Bacteria</taxon>
        <taxon>Pseudomonadati</taxon>
        <taxon>Lentisphaerota</taxon>
        <taxon>Lentisphaeria</taxon>
        <taxon>Lentisphaerales</taxon>
        <taxon>Lentisphaeraceae</taxon>
        <taxon>Lentisphaera</taxon>
    </lineage>
</organism>
<dbReference type="Gene3D" id="3.40.50.1010">
    <property type="entry name" value="5'-nuclease"/>
    <property type="match status" value="1"/>
</dbReference>
<gene>
    <name evidence="2" type="ORF">LNTAR_24803</name>
</gene>
<evidence type="ECO:0000313" key="3">
    <source>
        <dbReference type="Proteomes" id="UP000004947"/>
    </source>
</evidence>
<sequence>MIAVDTNILVRFLVGDDQKQSEQVYKIFKDTESKNDEIHVPILVIIELLWVLDSVYEIERKDIINSLDQLILMPILNFEHLSAIQEFVVDSKNNNYDLSDLLIAHTAQNNKCSFIITFDKKASKHELFKLLK</sequence>
<dbReference type="AlphaFoldDB" id="A6DSW8"/>
<reference evidence="2 3" key="1">
    <citation type="journal article" date="2010" name="J. Bacteriol.">
        <title>Genome sequence of Lentisphaera araneosa HTCC2155T, the type species of the order Lentisphaerales in the phylum Lentisphaerae.</title>
        <authorList>
            <person name="Thrash J.C."/>
            <person name="Cho J.C."/>
            <person name="Vergin K.L."/>
            <person name="Morris R.M."/>
            <person name="Giovannoni S.J."/>
        </authorList>
    </citation>
    <scope>NUCLEOTIDE SEQUENCE [LARGE SCALE GENOMIC DNA]</scope>
    <source>
        <strain evidence="2 3">HTCC2155</strain>
    </source>
</reference>
<dbReference type="OrthoDB" id="32974at2"/>
<dbReference type="STRING" id="313628.LNTAR_24803"/>